<dbReference type="EMBL" id="CAXKWB010020841">
    <property type="protein sequence ID" value="CAL4122815.1"/>
    <property type="molecule type" value="Genomic_DNA"/>
</dbReference>
<evidence type="ECO:0000313" key="2">
    <source>
        <dbReference type="Proteomes" id="UP001497623"/>
    </source>
</evidence>
<organism evidence="1 2">
    <name type="scientific">Meganyctiphanes norvegica</name>
    <name type="common">Northern krill</name>
    <name type="synonym">Thysanopoda norvegica</name>
    <dbReference type="NCBI Taxonomy" id="48144"/>
    <lineage>
        <taxon>Eukaryota</taxon>
        <taxon>Metazoa</taxon>
        <taxon>Ecdysozoa</taxon>
        <taxon>Arthropoda</taxon>
        <taxon>Crustacea</taxon>
        <taxon>Multicrustacea</taxon>
        <taxon>Malacostraca</taxon>
        <taxon>Eumalacostraca</taxon>
        <taxon>Eucarida</taxon>
        <taxon>Euphausiacea</taxon>
        <taxon>Euphausiidae</taxon>
        <taxon>Meganyctiphanes</taxon>
    </lineage>
</organism>
<reference evidence="1 2" key="1">
    <citation type="submission" date="2024-05" db="EMBL/GenBank/DDBJ databases">
        <authorList>
            <person name="Wallberg A."/>
        </authorList>
    </citation>
    <scope>NUCLEOTIDE SEQUENCE [LARGE SCALE GENOMIC DNA]</scope>
</reference>
<comment type="caution">
    <text evidence="1">The sequence shown here is derived from an EMBL/GenBank/DDBJ whole genome shotgun (WGS) entry which is preliminary data.</text>
</comment>
<accession>A0AAV2RCS8</accession>
<protein>
    <submittedName>
        <fullName evidence="1">Uncharacterized protein</fullName>
    </submittedName>
</protein>
<evidence type="ECO:0000313" key="1">
    <source>
        <dbReference type="EMBL" id="CAL4122815.1"/>
    </source>
</evidence>
<dbReference type="Proteomes" id="UP001497623">
    <property type="component" value="Unassembled WGS sequence"/>
</dbReference>
<gene>
    <name evidence="1" type="ORF">MNOR_LOCUS23537</name>
</gene>
<sequence length="144" mass="16602">MDNKLSLHLGKTESILFRSNKKINKVESFEEKCGNETINHVKSVKYFGLQIDNDLTGKSFVNDIIQRANSRLIFVYRCKEMLNFESRKTLCSDLIQCHFDYSCFSWYPGVGKGIANQELVKTGFLIVPGRVKQLKLGHNHKNEK</sequence>
<name>A0AAV2RCS8_MEGNR</name>
<dbReference type="AlphaFoldDB" id="A0AAV2RCS8"/>
<proteinExistence type="predicted"/>
<keyword evidence="2" id="KW-1185">Reference proteome</keyword>